<evidence type="ECO:0000313" key="3">
    <source>
        <dbReference type="Proteomes" id="UP000593571"/>
    </source>
</evidence>
<feature type="compositionally biased region" description="Basic and acidic residues" evidence="1">
    <location>
        <begin position="26"/>
        <end position="37"/>
    </location>
</feature>
<dbReference type="AlphaFoldDB" id="A0A7J8F0V6"/>
<protein>
    <submittedName>
        <fullName evidence="2">Uncharacterized protein</fullName>
    </submittedName>
</protein>
<keyword evidence="3" id="KW-1185">Reference proteome</keyword>
<feature type="compositionally biased region" description="Low complexity" evidence="1">
    <location>
        <begin position="86"/>
        <end position="95"/>
    </location>
</feature>
<dbReference type="EMBL" id="JACASE010000008">
    <property type="protein sequence ID" value="KAF6441293.1"/>
    <property type="molecule type" value="Genomic_DNA"/>
</dbReference>
<reference evidence="2 3" key="1">
    <citation type="journal article" date="2020" name="Nature">
        <title>Six reference-quality genomes reveal evolution of bat adaptations.</title>
        <authorList>
            <person name="Jebb D."/>
            <person name="Huang Z."/>
            <person name="Pippel M."/>
            <person name="Hughes G.M."/>
            <person name="Lavrichenko K."/>
            <person name="Devanna P."/>
            <person name="Winkler S."/>
            <person name="Jermiin L.S."/>
            <person name="Skirmuntt E.C."/>
            <person name="Katzourakis A."/>
            <person name="Burkitt-Gray L."/>
            <person name="Ray D.A."/>
            <person name="Sullivan K.A.M."/>
            <person name="Roscito J.G."/>
            <person name="Kirilenko B.M."/>
            <person name="Davalos L.M."/>
            <person name="Corthals A.P."/>
            <person name="Power M.L."/>
            <person name="Jones G."/>
            <person name="Ransome R.D."/>
            <person name="Dechmann D.K.N."/>
            <person name="Locatelli A.G."/>
            <person name="Puechmaille S.J."/>
            <person name="Fedrigo O."/>
            <person name="Jarvis E.D."/>
            <person name="Hiller M."/>
            <person name="Vernes S.C."/>
            <person name="Myers E.W."/>
            <person name="Teeling E.C."/>
        </authorList>
    </citation>
    <scope>NUCLEOTIDE SEQUENCE [LARGE SCALE GENOMIC DNA]</scope>
    <source>
        <strain evidence="2">MRouAeg1</strain>
        <tissue evidence="2">Muscle</tissue>
    </source>
</reference>
<accession>A0A7J8F0V6</accession>
<evidence type="ECO:0000256" key="1">
    <source>
        <dbReference type="SAM" id="MobiDB-lite"/>
    </source>
</evidence>
<evidence type="ECO:0000313" key="2">
    <source>
        <dbReference type="EMBL" id="KAF6441293.1"/>
    </source>
</evidence>
<feature type="region of interest" description="Disordered" evidence="1">
    <location>
        <begin position="1"/>
        <end position="138"/>
    </location>
</feature>
<proteinExistence type="predicted"/>
<name>A0A7J8F0V6_ROUAE</name>
<feature type="region of interest" description="Disordered" evidence="1">
    <location>
        <begin position="150"/>
        <end position="187"/>
    </location>
</feature>
<feature type="compositionally biased region" description="Low complexity" evidence="1">
    <location>
        <begin position="150"/>
        <end position="161"/>
    </location>
</feature>
<feature type="compositionally biased region" description="Pro residues" evidence="1">
    <location>
        <begin position="1"/>
        <end position="10"/>
    </location>
</feature>
<sequence>MTTPAGPAPVAPLGWQQGCRRLPPGDGRRLHVKDRHDRPRTRTTSCAGRATRAAQPRTSLADAATGPRATFGNGRPPFWGAGGAAGAQPPGRWPRWTQPPLPRRAGSGGDPHPGPRAGAASRPPPPVGGASARGLVSGARLSQPQVLVAGAPRSAAGSRSALRTQPATMRGPQSLPPAPSVGSASQKMRPACISQICGICKVLVDSVVP</sequence>
<comment type="caution">
    <text evidence="2">The sequence shown here is derived from an EMBL/GenBank/DDBJ whole genome shotgun (WGS) entry which is preliminary data.</text>
</comment>
<gene>
    <name evidence="2" type="ORF">HJG63_012433</name>
</gene>
<organism evidence="2 3">
    <name type="scientific">Rousettus aegyptiacus</name>
    <name type="common">Egyptian fruit bat</name>
    <name type="synonym">Pteropus aegyptiacus</name>
    <dbReference type="NCBI Taxonomy" id="9407"/>
    <lineage>
        <taxon>Eukaryota</taxon>
        <taxon>Metazoa</taxon>
        <taxon>Chordata</taxon>
        <taxon>Craniata</taxon>
        <taxon>Vertebrata</taxon>
        <taxon>Euteleostomi</taxon>
        <taxon>Mammalia</taxon>
        <taxon>Eutheria</taxon>
        <taxon>Laurasiatheria</taxon>
        <taxon>Chiroptera</taxon>
        <taxon>Yinpterochiroptera</taxon>
        <taxon>Pteropodoidea</taxon>
        <taxon>Pteropodidae</taxon>
        <taxon>Rousettinae</taxon>
        <taxon>Rousettus</taxon>
    </lineage>
</organism>
<dbReference type="Proteomes" id="UP000593571">
    <property type="component" value="Unassembled WGS sequence"/>
</dbReference>